<dbReference type="EMBL" id="AZIM01000531">
    <property type="protein sequence ID" value="ETE70544.1"/>
    <property type="molecule type" value="Genomic_DNA"/>
</dbReference>
<comment type="caution">
    <text evidence="2">The sequence shown here is derived from an EMBL/GenBank/DDBJ whole genome shotgun (WGS) entry which is preliminary data.</text>
</comment>
<gene>
    <name evidence="2" type="primary">Slc4a3</name>
    <name evidence="2" type="ORF">L345_03642</name>
</gene>
<dbReference type="AlphaFoldDB" id="V8P7M4"/>
<organism evidence="2 3">
    <name type="scientific">Ophiophagus hannah</name>
    <name type="common">King cobra</name>
    <name type="synonym">Naja hannah</name>
    <dbReference type="NCBI Taxonomy" id="8665"/>
    <lineage>
        <taxon>Eukaryota</taxon>
        <taxon>Metazoa</taxon>
        <taxon>Chordata</taxon>
        <taxon>Craniata</taxon>
        <taxon>Vertebrata</taxon>
        <taxon>Euteleostomi</taxon>
        <taxon>Lepidosauria</taxon>
        <taxon>Squamata</taxon>
        <taxon>Bifurcata</taxon>
        <taxon>Unidentata</taxon>
        <taxon>Episquamata</taxon>
        <taxon>Toxicofera</taxon>
        <taxon>Serpentes</taxon>
        <taxon>Colubroidea</taxon>
        <taxon>Elapidae</taxon>
        <taxon>Elapinae</taxon>
        <taxon>Ophiophagus</taxon>
    </lineage>
</organism>
<reference evidence="2 3" key="1">
    <citation type="journal article" date="2013" name="Proc. Natl. Acad. Sci. U.S.A.">
        <title>The king cobra genome reveals dynamic gene evolution and adaptation in the snake venom system.</title>
        <authorList>
            <person name="Vonk F.J."/>
            <person name="Casewell N.R."/>
            <person name="Henkel C.V."/>
            <person name="Heimberg A.M."/>
            <person name="Jansen H.J."/>
            <person name="McCleary R.J."/>
            <person name="Kerkkamp H.M."/>
            <person name="Vos R.A."/>
            <person name="Guerreiro I."/>
            <person name="Calvete J.J."/>
            <person name="Wuster W."/>
            <person name="Woods A.E."/>
            <person name="Logan J.M."/>
            <person name="Harrison R.A."/>
            <person name="Castoe T.A."/>
            <person name="de Koning A.P."/>
            <person name="Pollock D.D."/>
            <person name="Yandell M."/>
            <person name="Calderon D."/>
            <person name="Renjifo C."/>
            <person name="Currier R.B."/>
            <person name="Salgado D."/>
            <person name="Pla D."/>
            <person name="Sanz L."/>
            <person name="Hyder A.S."/>
            <person name="Ribeiro J.M."/>
            <person name="Arntzen J.W."/>
            <person name="van den Thillart G.E."/>
            <person name="Boetzer M."/>
            <person name="Pirovano W."/>
            <person name="Dirks R.P."/>
            <person name="Spaink H.P."/>
            <person name="Duboule D."/>
            <person name="McGlinn E."/>
            <person name="Kini R.M."/>
            <person name="Richardson M.K."/>
        </authorList>
    </citation>
    <scope>NUCLEOTIDE SEQUENCE</scope>
    <source>
        <tissue evidence="2">Blood</tissue>
    </source>
</reference>
<proteinExistence type="predicted"/>
<feature type="region of interest" description="Disordered" evidence="1">
    <location>
        <begin position="125"/>
        <end position="159"/>
    </location>
</feature>
<keyword evidence="3" id="KW-1185">Reference proteome</keyword>
<feature type="non-terminal residue" evidence="2">
    <location>
        <position position="1"/>
    </location>
</feature>
<evidence type="ECO:0000313" key="2">
    <source>
        <dbReference type="EMBL" id="ETE70544.1"/>
    </source>
</evidence>
<sequence length="321" mass="34263">MSISMSALLSAYYDVCGSLSSPPEKETEKLESAFLRQRRPSSDSSRRPQSGFRDEKDCPRLAADSEVVHKRHGGGEEEEESDPEEDGPVQPFHPSEAQQGHGEHGEDEAQAARLLSAVRPAVADDTAATETFDCPRASPRRGSARTRTAGGTAWAPPGHRQEQMLRAQLGQQGRPAAQLQQDRFDQLGVDRQALHLALGQSRAVPAHGARDARAGGATAIGYFRSAIAANVAACLAPAVGRVVSALVQLAEAFPAESVQALEQFGCVALQVEEVVADPALILLGGERSLRLACGRLPLRRVFLDSFLLAILNPLGPSLEIV</sequence>
<feature type="compositionally biased region" description="Basic and acidic residues" evidence="1">
    <location>
        <begin position="40"/>
        <end position="59"/>
    </location>
</feature>
<evidence type="ECO:0000256" key="1">
    <source>
        <dbReference type="SAM" id="MobiDB-lite"/>
    </source>
</evidence>
<feature type="non-terminal residue" evidence="2">
    <location>
        <position position="321"/>
    </location>
</feature>
<accession>V8P7M4</accession>
<feature type="compositionally biased region" description="Low complexity" evidence="1">
    <location>
        <begin position="145"/>
        <end position="158"/>
    </location>
</feature>
<evidence type="ECO:0000313" key="3">
    <source>
        <dbReference type="Proteomes" id="UP000018936"/>
    </source>
</evidence>
<dbReference type="Proteomes" id="UP000018936">
    <property type="component" value="Unassembled WGS sequence"/>
</dbReference>
<feature type="compositionally biased region" description="Acidic residues" evidence="1">
    <location>
        <begin position="76"/>
        <end position="87"/>
    </location>
</feature>
<name>V8P7M4_OPHHA</name>
<protein>
    <submittedName>
        <fullName evidence="2">Anion exchange protein 3</fullName>
    </submittedName>
</protein>
<feature type="region of interest" description="Disordered" evidence="1">
    <location>
        <begin position="16"/>
        <end position="110"/>
    </location>
</feature>